<evidence type="ECO:0000259" key="2">
    <source>
        <dbReference type="Pfam" id="PF03733"/>
    </source>
</evidence>
<reference evidence="3 4" key="1">
    <citation type="submission" date="2024-02" db="EMBL/GenBank/DDBJ databases">
        <authorList>
            <person name="Chen Y."/>
            <person name="Shah S."/>
            <person name="Dougan E. K."/>
            <person name="Thang M."/>
            <person name="Chan C."/>
        </authorList>
    </citation>
    <scope>NUCLEOTIDE SEQUENCE [LARGE SCALE GENOMIC DNA]</scope>
</reference>
<evidence type="ECO:0000256" key="1">
    <source>
        <dbReference type="SAM" id="Phobius"/>
    </source>
</evidence>
<dbReference type="InterPro" id="IPR052937">
    <property type="entry name" value="Inner_membrane_protein"/>
</dbReference>
<dbReference type="PANTHER" id="PTHR42903">
    <property type="entry name" value="INNER MEMBRANE PROTEIN YCCF"/>
    <property type="match status" value="1"/>
</dbReference>
<keyword evidence="1" id="KW-0812">Transmembrane</keyword>
<protein>
    <recommendedName>
        <fullName evidence="2">Inner membrane component domain-containing protein</fullName>
    </recommendedName>
</protein>
<dbReference type="Pfam" id="PF03733">
    <property type="entry name" value="YccF"/>
    <property type="match status" value="1"/>
</dbReference>
<feature type="domain" description="Inner membrane component" evidence="2">
    <location>
        <begin position="115"/>
        <end position="160"/>
    </location>
</feature>
<organism evidence="3 4">
    <name type="scientific">Durusdinium trenchii</name>
    <dbReference type="NCBI Taxonomy" id="1381693"/>
    <lineage>
        <taxon>Eukaryota</taxon>
        <taxon>Sar</taxon>
        <taxon>Alveolata</taxon>
        <taxon>Dinophyceae</taxon>
        <taxon>Suessiales</taxon>
        <taxon>Symbiodiniaceae</taxon>
        <taxon>Durusdinium</taxon>
    </lineage>
</organism>
<feature type="transmembrane region" description="Helical" evidence="1">
    <location>
        <begin position="95"/>
        <end position="119"/>
    </location>
</feature>
<gene>
    <name evidence="3" type="ORF">SCF082_LOCUS13244</name>
</gene>
<feature type="non-terminal residue" evidence="3">
    <location>
        <position position="189"/>
    </location>
</feature>
<comment type="caution">
    <text evidence="3">The sequence shown here is derived from an EMBL/GenBank/DDBJ whole genome shotgun (WGS) entry which is preliminary data.</text>
</comment>
<dbReference type="PANTHER" id="PTHR42903:SF1">
    <property type="entry name" value="INNER MEMBRANE PROTEIN YCCF"/>
    <property type="match status" value="1"/>
</dbReference>
<evidence type="ECO:0000313" key="4">
    <source>
        <dbReference type="Proteomes" id="UP001642464"/>
    </source>
</evidence>
<dbReference type="InterPro" id="IPR005185">
    <property type="entry name" value="YccF"/>
</dbReference>
<keyword evidence="1" id="KW-0472">Membrane</keyword>
<proteinExistence type="predicted"/>
<name>A0ABP0JR54_9DINO</name>
<feature type="transmembrane region" description="Helical" evidence="1">
    <location>
        <begin position="125"/>
        <end position="145"/>
    </location>
</feature>
<dbReference type="Proteomes" id="UP001642464">
    <property type="component" value="Unassembled WGS sequence"/>
</dbReference>
<evidence type="ECO:0000313" key="3">
    <source>
        <dbReference type="EMBL" id="CAK9016552.1"/>
    </source>
</evidence>
<accession>A0ABP0JR54</accession>
<feature type="transmembrane region" description="Helical" evidence="1">
    <location>
        <begin position="50"/>
        <end position="74"/>
    </location>
</feature>
<sequence>MTVQRVGDGEPPLASVVLVLPPKVEGVEQEQQRQNEGQDQGDPATVCEGFTWMFICGGIAGPIVYGIFSALLGFSEMRPYGRHLLRLAKWSSTPFGRDFVIVRSGVSFAEMLASVMWFISLGLVLASWHLCCGIVLVFSIIFIPWGKQHFRLIPLALFPFQASLAGDEILGDHGRSSDPLQHQHQQQHN</sequence>
<keyword evidence="1" id="KW-1133">Transmembrane helix</keyword>
<keyword evidence="4" id="KW-1185">Reference proteome</keyword>
<dbReference type="EMBL" id="CAXAMM010008153">
    <property type="protein sequence ID" value="CAK9016552.1"/>
    <property type="molecule type" value="Genomic_DNA"/>
</dbReference>